<dbReference type="VEuPathDB" id="AmoebaDB:FDP41_001654"/>
<accession>A0A6A5BXS2</accession>
<dbReference type="VEuPathDB" id="AmoebaDB:NF0036710"/>
<dbReference type="GeneID" id="68108872"/>
<dbReference type="OMA" id="GKMGFKW"/>
<dbReference type="EMBL" id="VFQX01000027">
    <property type="protein sequence ID" value="KAF0979311.1"/>
    <property type="molecule type" value="Genomic_DNA"/>
</dbReference>
<comment type="subcellular location">
    <subcellularLocation>
        <location evidence="1">Cytoplasm</location>
        <location evidence="1">Cytoskeleton</location>
        <location evidence="1">Microtubule organizing center</location>
        <location evidence="1">Centrosome</location>
    </subcellularLocation>
</comment>
<protein>
    <recommendedName>
        <fullName evidence="7">Spindle assembly abnormal protein 6 N-terminal domain-containing protein</fullName>
    </recommendedName>
</protein>
<feature type="coiled-coil region" evidence="6">
    <location>
        <begin position="467"/>
        <end position="522"/>
    </location>
</feature>
<evidence type="ECO:0000313" key="8">
    <source>
        <dbReference type="EMBL" id="KAF0979311.1"/>
    </source>
</evidence>
<name>A0A6A5BXS2_NAEFO</name>
<feature type="coiled-coil region" evidence="6">
    <location>
        <begin position="237"/>
        <end position="438"/>
    </location>
</feature>
<dbReference type="PANTHER" id="PTHR44281:SF2">
    <property type="entry name" value="SPINDLE ASSEMBLY ABNORMAL PROTEIN 6 HOMOLOG"/>
    <property type="match status" value="1"/>
</dbReference>
<evidence type="ECO:0000256" key="1">
    <source>
        <dbReference type="ARBA" id="ARBA00004300"/>
    </source>
</evidence>
<keyword evidence="3 6" id="KW-0175">Coiled coil</keyword>
<dbReference type="CDD" id="cd10142">
    <property type="entry name" value="HD_SAS6_N"/>
    <property type="match status" value="1"/>
</dbReference>
<dbReference type="Gene3D" id="2.170.210.20">
    <property type="entry name" value="Spindle assembly abnormal protein 6, N-terminal domain"/>
    <property type="match status" value="1"/>
</dbReference>
<dbReference type="Proteomes" id="UP000444721">
    <property type="component" value="Unassembled WGS sequence"/>
</dbReference>
<reference evidence="8 9" key="1">
    <citation type="journal article" date="2019" name="Sci. Rep.">
        <title>Nanopore sequencing improves the draft genome of the human pathogenic amoeba Naegleria fowleri.</title>
        <authorList>
            <person name="Liechti N."/>
            <person name="Schurch N."/>
            <person name="Bruggmann R."/>
            <person name="Wittwer M."/>
        </authorList>
    </citation>
    <scope>NUCLEOTIDE SEQUENCE [LARGE SCALE GENOMIC DNA]</scope>
    <source>
        <strain evidence="8 9">ATCC 30894</strain>
    </source>
</reference>
<evidence type="ECO:0000256" key="2">
    <source>
        <dbReference type="ARBA" id="ARBA00022490"/>
    </source>
</evidence>
<dbReference type="InterPro" id="IPR032396">
    <property type="entry name" value="SAS-6_N"/>
</dbReference>
<feature type="domain" description="Spindle assembly abnormal protein 6 N-terminal" evidence="7">
    <location>
        <begin position="95"/>
        <end position="196"/>
    </location>
</feature>
<dbReference type="RefSeq" id="XP_044564024.1">
    <property type="nucleotide sequence ID" value="XM_044704762.1"/>
</dbReference>
<evidence type="ECO:0000259" key="7">
    <source>
        <dbReference type="Pfam" id="PF16531"/>
    </source>
</evidence>
<dbReference type="OrthoDB" id="49058at2759"/>
<sequence>MQKTSSPPSSAVSNSNKSSVNATEVRSLYEATLPVYVFRDQCTNTSTCNDGYSEAKLFMIKITISCNSTCLPSTVLPSASSISSKKSPFNTTVPNVPNFNTLIFTLTDDNDLYFLYTAQIDECSYRNLKMSQRIKTDFSQFSSHLEQMFEMCNNSHTENKQDWYIKLTVNQGKGKSVMEIINADMFSESSKFHLELVEGSNEQKKEYLANQLKYWKQIAQENERLFNSCDTDSKQKLEHYESIIAELKEEKQELLVKFEKEISGTTCKLKEEITRLKEKHLEEMQKQQKRMDDERREAEDKRISETKALTTKLEEYRNNNNELTSAKFSLEADLRQQLSKTSLLENEKKAYLEEVTKLREQNRELDILRYDHEKKIRELETKLLLNEEIMKEKGLNLKALNEHLKEKEQQELSKAEIIAELKSKVEIQEKDINEKSSDLKRCHEIIKRFKEREDFMLEKEKERKLKMQAMQHALKKKEQEKSQLLQTVEKRNHTIQELESNVRALQQKCSESESQLQEALKKVEQSQFTIDAMLSSKNKLGTTSYVDSLSTFGLNSSSTGTYTDYSTPDRSLLQAEQTSKLDNFTNYYKTARFGIESSSINQASSSPTSLKKNIVSFDTGNKDWIEGL</sequence>
<evidence type="ECO:0000256" key="3">
    <source>
        <dbReference type="ARBA" id="ARBA00023054"/>
    </source>
</evidence>
<dbReference type="PANTHER" id="PTHR44281">
    <property type="entry name" value="SPINDLE ASSEMBLY ABNORMAL PROTEIN 6 HOMOLOG"/>
    <property type="match status" value="1"/>
</dbReference>
<evidence type="ECO:0000256" key="6">
    <source>
        <dbReference type="SAM" id="Coils"/>
    </source>
</evidence>
<organism evidence="8 9">
    <name type="scientific">Naegleria fowleri</name>
    <name type="common">Brain eating amoeba</name>
    <dbReference type="NCBI Taxonomy" id="5763"/>
    <lineage>
        <taxon>Eukaryota</taxon>
        <taxon>Discoba</taxon>
        <taxon>Heterolobosea</taxon>
        <taxon>Tetramitia</taxon>
        <taxon>Eutetramitia</taxon>
        <taxon>Vahlkampfiidae</taxon>
        <taxon>Naegleria</taxon>
    </lineage>
</organism>
<proteinExistence type="predicted"/>
<dbReference type="VEuPathDB" id="AmoebaDB:NfTy_054440"/>
<keyword evidence="5" id="KW-0131">Cell cycle</keyword>
<keyword evidence="2" id="KW-0963">Cytoplasm</keyword>
<dbReference type="GO" id="GO:0005813">
    <property type="term" value="C:centrosome"/>
    <property type="evidence" value="ECO:0007669"/>
    <property type="project" value="UniProtKB-SubCell"/>
</dbReference>
<keyword evidence="4" id="KW-0206">Cytoskeleton</keyword>
<dbReference type="Pfam" id="PF16531">
    <property type="entry name" value="SAS-6_N"/>
    <property type="match status" value="1"/>
</dbReference>
<keyword evidence="9" id="KW-1185">Reference proteome</keyword>
<evidence type="ECO:0000256" key="5">
    <source>
        <dbReference type="ARBA" id="ARBA00023306"/>
    </source>
</evidence>
<evidence type="ECO:0000256" key="4">
    <source>
        <dbReference type="ARBA" id="ARBA00023212"/>
    </source>
</evidence>
<gene>
    <name evidence="8" type="ORF">FDP41_001654</name>
</gene>
<comment type="caution">
    <text evidence="8">The sequence shown here is derived from an EMBL/GenBank/DDBJ whole genome shotgun (WGS) entry which is preliminary data.</text>
</comment>
<dbReference type="AlphaFoldDB" id="A0A6A5BXS2"/>
<evidence type="ECO:0000313" key="9">
    <source>
        <dbReference type="Proteomes" id="UP000444721"/>
    </source>
</evidence>
<dbReference type="InterPro" id="IPR038558">
    <property type="entry name" value="SAS-6_N_sf"/>
</dbReference>